<gene>
    <name evidence="2" type="ORF">PoB_003074000</name>
</gene>
<feature type="region of interest" description="Disordered" evidence="1">
    <location>
        <begin position="160"/>
        <end position="184"/>
    </location>
</feature>
<evidence type="ECO:0000313" key="3">
    <source>
        <dbReference type="Proteomes" id="UP000735302"/>
    </source>
</evidence>
<proteinExistence type="predicted"/>
<organism evidence="2 3">
    <name type="scientific">Plakobranchus ocellatus</name>
    <dbReference type="NCBI Taxonomy" id="259542"/>
    <lineage>
        <taxon>Eukaryota</taxon>
        <taxon>Metazoa</taxon>
        <taxon>Spiralia</taxon>
        <taxon>Lophotrochozoa</taxon>
        <taxon>Mollusca</taxon>
        <taxon>Gastropoda</taxon>
        <taxon>Heterobranchia</taxon>
        <taxon>Euthyneura</taxon>
        <taxon>Panpulmonata</taxon>
        <taxon>Sacoglossa</taxon>
        <taxon>Placobranchoidea</taxon>
        <taxon>Plakobranchidae</taxon>
        <taxon>Plakobranchus</taxon>
    </lineage>
</organism>
<evidence type="ECO:0000313" key="2">
    <source>
        <dbReference type="EMBL" id="GFO04235.1"/>
    </source>
</evidence>
<reference evidence="2 3" key="1">
    <citation type="journal article" date="2021" name="Elife">
        <title>Chloroplast acquisition without the gene transfer in kleptoplastic sea slugs, Plakobranchus ocellatus.</title>
        <authorList>
            <person name="Maeda T."/>
            <person name="Takahashi S."/>
            <person name="Yoshida T."/>
            <person name="Shimamura S."/>
            <person name="Takaki Y."/>
            <person name="Nagai Y."/>
            <person name="Toyoda A."/>
            <person name="Suzuki Y."/>
            <person name="Arimoto A."/>
            <person name="Ishii H."/>
            <person name="Satoh N."/>
            <person name="Nishiyama T."/>
            <person name="Hasebe M."/>
            <person name="Maruyama T."/>
            <person name="Minagawa J."/>
            <person name="Obokata J."/>
            <person name="Shigenobu S."/>
        </authorList>
    </citation>
    <scope>NUCLEOTIDE SEQUENCE [LARGE SCALE GENOMIC DNA]</scope>
</reference>
<name>A0AAV4AA12_9GAST</name>
<dbReference type="EMBL" id="BLXT01003738">
    <property type="protein sequence ID" value="GFO04235.1"/>
    <property type="molecule type" value="Genomic_DNA"/>
</dbReference>
<protein>
    <submittedName>
        <fullName evidence="2">Uncharacterized protein</fullName>
    </submittedName>
</protein>
<dbReference type="AlphaFoldDB" id="A0AAV4AA12"/>
<comment type="caution">
    <text evidence="2">The sequence shown here is derived from an EMBL/GenBank/DDBJ whole genome shotgun (WGS) entry which is preliminary data.</text>
</comment>
<feature type="compositionally biased region" description="Polar residues" evidence="1">
    <location>
        <begin position="160"/>
        <end position="171"/>
    </location>
</feature>
<dbReference type="Proteomes" id="UP000735302">
    <property type="component" value="Unassembled WGS sequence"/>
</dbReference>
<accession>A0AAV4AA12</accession>
<sequence length="184" mass="21161">MAVIKLGMLLFNSNVSVLSNINNNVEREAIKNRLFIFDKLKKTNVFEMNCTKKLNPLAYFVIDDITSEKDFHGDVAPYTKIVQQTEEKLMYKGEPIVYNGDLTSDISDTEQAEKIDLSLANHIKRKQTKAYKRTRPETLELCKVDFSKAKRKLDFDTIYTIDSSPEPSTSKTHQKEAEEETTEI</sequence>
<keyword evidence="3" id="KW-1185">Reference proteome</keyword>
<evidence type="ECO:0000256" key="1">
    <source>
        <dbReference type="SAM" id="MobiDB-lite"/>
    </source>
</evidence>